<protein>
    <submittedName>
        <fullName evidence="3">Glutaredoxin-like YruB-family protein</fullName>
    </submittedName>
</protein>
<dbReference type="PROSITE" id="PS51354">
    <property type="entry name" value="GLUTAREDOXIN_2"/>
    <property type="match status" value="1"/>
</dbReference>
<proteinExistence type="inferred from homology"/>
<dbReference type="GO" id="GO:0045454">
    <property type="term" value="P:cell redox homeostasis"/>
    <property type="evidence" value="ECO:0007669"/>
    <property type="project" value="TreeGrafter"/>
</dbReference>
<organism evidence="3 4">
    <name type="scientific">Clostridium algidicarnis DSM 15099</name>
    <dbReference type="NCBI Taxonomy" id="1121295"/>
    <lineage>
        <taxon>Bacteria</taxon>
        <taxon>Bacillati</taxon>
        <taxon>Bacillota</taxon>
        <taxon>Clostridia</taxon>
        <taxon>Eubacteriales</taxon>
        <taxon>Clostridiaceae</taxon>
        <taxon>Clostridium</taxon>
    </lineage>
</organism>
<reference evidence="3 4" key="1">
    <citation type="submission" date="2018-02" db="EMBL/GenBank/DDBJ databases">
        <title>Genomic Encyclopedia of Archaeal and Bacterial Type Strains, Phase II (KMG-II): from individual species to whole genera.</title>
        <authorList>
            <person name="Goeker M."/>
        </authorList>
    </citation>
    <scope>NUCLEOTIDE SEQUENCE [LARGE SCALE GENOMIC DNA]</scope>
    <source>
        <strain evidence="3 4">DSM 15099</strain>
    </source>
</reference>
<dbReference type="Gene3D" id="3.40.30.10">
    <property type="entry name" value="Glutaredoxin"/>
    <property type="match status" value="1"/>
</dbReference>
<dbReference type="PROSITE" id="PS51353">
    <property type="entry name" value="ARSC"/>
    <property type="match status" value="1"/>
</dbReference>
<dbReference type="PANTHER" id="PTHR34386:SF1">
    <property type="entry name" value="GLUTAREDOXIN-LIKE PROTEIN NRDH"/>
    <property type="match status" value="1"/>
</dbReference>
<comment type="caution">
    <text evidence="3">The sequence shown here is derived from an EMBL/GenBank/DDBJ whole genome shotgun (WGS) entry which is preliminary data.</text>
</comment>
<dbReference type="InterPro" id="IPR036249">
    <property type="entry name" value="Thioredoxin-like_sf"/>
</dbReference>
<dbReference type="RefSeq" id="WP_029450823.1">
    <property type="nucleotide sequence ID" value="NZ_PTIS01000011.1"/>
</dbReference>
<dbReference type="OrthoDB" id="9795531at2"/>
<dbReference type="NCBIfam" id="TIGR02196">
    <property type="entry name" value="GlrX_YruB"/>
    <property type="match status" value="1"/>
</dbReference>
<evidence type="ECO:0000259" key="2">
    <source>
        <dbReference type="Pfam" id="PF00462"/>
    </source>
</evidence>
<dbReference type="AlphaFoldDB" id="A0A2S6FWQ0"/>
<name>A0A2S6FWQ0_9CLOT</name>
<evidence type="ECO:0000313" key="3">
    <source>
        <dbReference type="EMBL" id="PPK47981.1"/>
    </source>
</evidence>
<evidence type="ECO:0000313" key="4">
    <source>
        <dbReference type="Proteomes" id="UP000239863"/>
    </source>
</evidence>
<dbReference type="GO" id="GO:0009055">
    <property type="term" value="F:electron transfer activity"/>
    <property type="evidence" value="ECO:0007669"/>
    <property type="project" value="TreeGrafter"/>
</dbReference>
<dbReference type="EMBL" id="PTIS01000011">
    <property type="protein sequence ID" value="PPK47981.1"/>
    <property type="molecule type" value="Genomic_DNA"/>
</dbReference>
<dbReference type="PANTHER" id="PTHR34386">
    <property type="entry name" value="GLUTAREDOXIN"/>
    <property type="match status" value="1"/>
</dbReference>
<dbReference type="CDD" id="cd02976">
    <property type="entry name" value="NrdH"/>
    <property type="match status" value="1"/>
</dbReference>
<dbReference type="InterPro" id="IPR011911">
    <property type="entry name" value="GlrX_YruB"/>
</dbReference>
<dbReference type="GeneID" id="75089144"/>
<feature type="domain" description="Glutaredoxin" evidence="2">
    <location>
        <begin position="2"/>
        <end position="61"/>
    </location>
</feature>
<dbReference type="InterPro" id="IPR051548">
    <property type="entry name" value="Grx-like_ET"/>
</dbReference>
<dbReference type="Proteomes" id="UP000239863">
    <property type="component" value="Unassembled WGS sequence"/>
</dbReference>
<gene>
    <name evidence="3" type="ORF">BD821_11138</name>
</gene>
<dbReference type="STRING" id="37659.GCA_000703125_00180"/>
<comment type="similarity">
    <text evidence="1">Belongs to the ArsC family.</text>
</comment>
<accession>A0A2S6FWQ0</accession>
<sequence length="76" mass="8709">MVKIYTTPNCPYCKKAKSYFDMKNIEYEDINVGEDKEKRQEMIEKSGQQSVPVLDINGEIILGFNKYAVDAALNNN</sequence>
<dbReference type="Pfam" id="PF00462">
    <property type="entry name" value="Glutaredoxin"/>
    <property type="match status" value="1"/>
</dbReference>
<dbReference type="InterPro" id="IPR006660">
    <property type="entry name" value="Arsenate_reductase-like"/>
</dbReference>
<dbReference type="InterPro" id="IPR002109">
    <property type="entry name" value="Glutaredoxin"/>
</dbReference>
<evidence type="ECO:0000256" key="1">
    <source>
        <dbReference type="PROSITE-ProRule" id="PRU01282"/>
    </source>
</evidence>
<dbReference type="SUPFAM" id="SSF52833">
    <property type="entry name" value="Thioredoxin-like"/>
    <property type="match status" value="1"/>
</dbReference>